<evidence type="ECO:0000313" key="2">
    <source>
        <dbReference type="EMBL" id="MFB9469616.1"/>
    </source>
</evidence>
<comment type="caution">
    <text evidence="2">The sequence shown here is derived from an EMBL/GenBank/DDBJ whole genome shotgun (WGS) entry which is preliminary data.</text>
</comment>
<evidence type="ECO:0000313" key="3">
    <source>
        <dbReference type="Proteomes" id="UP001589568"/>
    </source>
</evidence>
<keyword evidence="3" id="KW-1185">Reference proteome</keyword>
<reference evidence="2 3" key="1">
    <citation type="submission" date="2024-09" db="EMBL/GenBank/DDBJ databases">
        <authorList>
            <person name="Sun Q."/>
            <person name="Mori K."/>
        </authorList>
    </citation>
    <scope>NUCLEOTIDE SEQUENCE [LARGE SCALE GENOMIC DNA]</scope>
    <source>
        <strain evidence="2 3">JCM 3324</strain>
    </source>
</reference>
<evidence type="ECO:0000256" key="1">
    <source>
        <dbReference type="SAM" id="Phobius"/>
    </source>
</evidence>
<gene>
    <name evidence="2" type="ORF">ACFFR3_08860</name>
</gene>
<dbReference type="EMBL" id="JBHMCF010000008">
    <property type="protein sequence ID" value="MFB9469616.1"/>
    <property type="molecule type" value="Genomic_DNA"/>
</dbReference>
<keyword evidence="1" id="KW-0472">Membrane</keyword>
<sequence length="42" mass="4191">MPPKPPEPKANAPAAIIAGVLAAIVAAIVAAIAANMRSYPRP</sequence>
<keyword evidence="1" id="KW-0812">Transmembrane</keyword>
<feature type="transmembrane region" description="Helical" evidence="1">
    <location>
        <begin position="12"/>
        <end position="34"/>
    </location>
</feature>
<name>A0ABV5NH45_9ACTN</name>
<dbReference type="RefSeq" id="WP_345407727.1">
    <property type="nucleotide sequence ID" value="NZ_BAAAXS010000001.1"/>
</dbReference>
<protein>
    <submittedName>
        <fullName evidence="2">Uncharacterized protein</fullName>
    </submittedName>
</protein>
<accession>A0ABV5NH45</accession>
<organism evidence="2 3">
    <name type="scientific">Nonomuraea salmonea</name>
    <dbReference type="NCBI Taxonomy" id="46181"/>
    <lineage>
        <taxon>Bacteria</taxon>
        <taxon>Bacillati</taxon>
        <taxon>Actinomycetota</taxon>
        <taxon>Actinomycetes</taxon>
        <taxon>Streptosporangiales</taxon>
        <taxon>Streptosporangiaceae</taxon>
        <taxon>Nonomuraea</taxon>
    </lineage>
</organism>
<dbReference type="Proteomes" id="UP001589568">
    <property type="component" value="Unassembled WGS sequence"/>
</dbReference>
<proteinExistence type="predicted"/>
<keyword evidence="1" id="KW-1133">Transmembrane helix</keyword>